<keyword evidence="5" id="KW-1185">Reference proteome</keyword>
<dbReference type="InterPro" id="IPR029063">
    <property type="entry name" value="SAM-dependent_MTases_sf"/>
</dbReference>
<feature type="domain" description="Methyltransferase" evidence="3">
    <location>
        <begin position="52"/>
        <end position="137"/>
    </location>
</feature>
<organism evidence="4 5">
    <name type="scientific">Paractinoplanes pyxinae</name>
    <dbReference type="NCBI Taxonomy" id="2997416"/>
    <lineage>
        <taxon>Bacteria</taxon>
        <taxon>Bacillati</taxon>
        <taxon>Actinomycetota</taxon>
        <taxon>Actinomycetes</taxon>
        <taxon>Micromonosporales</taxon>
        <taxon>Micromonosporaceae</taxon>
        <taxon>Paractinoplanes</taxon>
    </lineage>
</organism>
<dbReference type="GO" id="GO:0032259">
    <property type="term" value="P:methylation"/>
    <property type="evidence" value="ECO:0007669"/>
    <property type="project" value="UniProtKB-KW"/>
</dbReference>
<gene>
    <name evidence="4" type="ORF">OWR29_08760</name>
</gene>
<evidence type="ECO:0000313" key="5">
    <source>
        <dbReference type="Proteomes" id="UP001151002"/>
    </source>
</evidence>
<dbReference type="GO" id="GO:0008168">
    <property type="term" value="F:methyltransferase activity"/>
    <property type="evidence" value="ECO:0007669"/>
    <property type="project" value="UniProtKB-KW"/>
</dbReference>
<keyword evidence="2" id="KW-0808">Transferase</keyword>
<dbReference type="CDD" id="cd02440">
    <property type="entry name" value="AdoMet_MTases"/>
    <property type="match status" value="1"/>
</dbReference>
<dbReference type="Proteomes" id="UP001151002">
    <property type="component" value="Unassembled WGS sequence"/>
</dbReference>
<evidence type="ECO:0000259" key="3">
    <source>
        <dbReference type="Pfam" id="PF13649"/>
    </source>
</evidence>
<dbReference type="Pfam" id="PF13649">
    <property type="entry name" value="Methyltransf_25"/>
    <property type="match status" value="1"/>
</dbReference>
<accession>A0ABT4AWM7</accession>
<proteinExistence type="predicted"/>
<keyword evidence="1 4" id="KW-0489">Methyltransferase</keyword>
<dbReference type="InterPro" id="IPR041698">
    <property type="entry name" value="Methyltransf_25"/>
</dbReference>
<comment type="caution">
    <text evidence="4">The sequence shown here is derived from an EMBL/GenBank/DDBJ whole genome shotgun (WGS) entry which is preliminary data.</text>
</comment>
<reference evidence="4" key="1">
    <citation type="submission" date="2022-11" db="EMBL/GenBank/DDBJ databases">
        <authorList>
            <person name="Somphong A."/>
            <person name="Phongsopitanun W."/>
        </authorList>
    </citation>
    <scope>NUCLEOTIDE SEQUENCE</scope>
    <source>
        <strain evidence="4">Pm04-4</strain>
    </source>
</reference>
<evidence type="ECO:0000256" key="1">
    <source>
        <dbReference type="ARBA" id="ARBA00022603"/>
    </source>
</evidence>
<dbReference type="EMBL" id="JAPNTZ010000003">
    <property type="protein sequence ID" value="MCY1138085.1"/>
    <property type="molecule type" value="Genomic_DNA"/>
</dbReference>
<dbReference type="PANTHER" id="PTHR43861:SF1">
    <property type="entry name" value="TRANS-ACONITATE 2-METHYLTRANSFERASE"/>
    <property type="match status" value="1"/>
</dbReference>
<evidence type="ECO:0000313" key="4">
    <source>
        <dbReference type="EMBL" id="MCY1138085.1"/>
    </source>
</evidence>
<dbReference type="Gene3D" id="3.40.50.150">
    <property type="entry name" value="Vaccinia Virus protein VP39"/>
    <property type="match status" value="1"/>
</dbReference>
<dbReference type="PANTHER" id="PTHR43861">
    <property type="entry name" value="TRANS-ACONITATE 2-METHYLTRANSFERASE-RELATED"/>
    <property type="match status" value="1"/>
</dbReference>
<protein>
    <submittedName>
        <fullName evidence="4">Class I SAM-dependent methyltransferase</fullName>
    </submittedName>
</protein>
<name>A0ABT4AWM7_9ACTN</name>
<evidence type="ECO:0000256" key="2">
    <source>
        <dbReference type="ARBA" id="ARBA00022679"/>
    </source>
</evidence>
<dbReference type="RefSeq" id="WP_267562061.1">
    <property type="nucleotide sequence ID" value="NZ_JAPNTZ010000003.1"/>
</dbReference>
<dbReference type="SUPFAM" id="SSF53335">
    <property type="entry name" value="S-adenosyl-L-methionine-dependent methyltransferases"/>
    <property type="match status" value="1"/>
</dbReference>
<sequence length="275" mass="29436">MGGAGTGGYGGAKRWNGPSGQAWVQLQAVMDGMYRPIEQVIVDAVDPARRSVLDVGCGTGGTTVAVAGKLGPEARVCGVDISESMVEAARGRGSDVEFIQADVQEYEWPPGSFDAIVSRFGVMFFDDPVRAFGRLHQAATTDAGLVFVAWRGIEQNPFMTTAERAAAPLLPELPPRRLDGPGQFAFADADKVHRILDDAGWNEISIEAADIECAFPEDELVGYFTRLGPVGLALPDVDDNVRAKVVEAARPAFDPFVHGAEVRFTAACWLVRAAR</sequence>